<comment type="caution">
    <text evidence="1">The sequence shown here is derived from an EMBL/GenBank/DDBJ whole genome shotgun (WGS) entry which is preliminary data.</text>
</comment>
<dbReference type="Proteomes" id="UP001290462">
    <property type="component" value="Unassembled WGS sequence"/>
</dbReference>
<evidence type="ECO:0000313" key="1">
    <source>
        <dbReference type="EMBL" id="MDZ5759333.1"/>
    </source>
</evidence>
<proteinExistence type="predicted"/>
<accession>A0AAW9JUU9</accession>
<reference evidence="1" key="1">
    <citation type="submission" date="2023-08" db="EMBL/GenBank/DDBJ databases">
        <title>Genomic characterization of piscicolin 126 produced by Carnobacterium maltaromaticum CM22 strain isolated from salmon (Salmo salar).</title>
        <authorList>
            <person name="Gonzalez-Gragera E."/>
            <person name="Garcia-Lopez J.D."/>
            <person name="Teso-Perez C."/>
            <person name="Gimenez-Hernandez I."/>
            <person name="Peralta-Sanchez J.M."/>
            <person name="Valdivia E."/>
            <person name="Montalban-Lopez M."/>
            <person name="Martin-Platero A.M."/>
            <person name="Banos A."/>
            <person name="Martinez-Bueno M."/>
        </authorList>
    </citation>
    <scope>NUCLEOTIDE SEQUENCE</scope>
    <source>
        <strain evidence="1">CM22</strain>
    </source>
</reference>
<dbReference type="AlphaFoldDB" id="A0AAW9JUU9"/>
<organism evidence="1 2">
    <name type="scientific">Carnobacterium maltaromaticum</name>
    <name type="common">Carnobacterium piscicola</name>
    <dbReference type="NCBI Taxonomy" id="2751"/>
    <lineage>
        <taxon>Bacteria</taxon>
        <taxon>Bacillati</taxon>
        <taxon>Bacillota</taxon>
        <taxon>Bacilli</taxon>
        <taxon>Lactobacillales</taxon>
        <taxon>Carnobacteriaceae</taxon>
        <taxon>Carnobacterium</taxon>
    </lineage>
</organism>
<gene>
    <name evidence="1" type="ORF">RAK27_11730</name>
</gene>
<sequence length="215" mass="23120">MATDIYQLNFKNTAGALLPFFPVSHQKAIINAMAEKAILVTNTQTISASGYYQYTAATTNLPAGLPAVGYISAAFLDSKNGQLAILGTTWSRLMINSVWSAWVNSNAESDSGWIKAITSGVTHDSGKPLQYRKIGNKVMFRGGGTFPTAAGTTFLVLPGGFSPIGQNAFFDTTVRDSNPQHKCIVQVLTSSECKIITNSYSANPIFLDGFEYLTI</sequence>
<evidence type="ECO:0000313" key="2">
    <source>
        <dbReference type="Proteomes" id="UP001290462"/>
    </source>
</evidence>
<dbReference type="EMBL" id="JAVBVO010000003">
    <property type="protein sequence ID" value="MDZ5759333.1"/>
    <property type="molecule type" value="Genomic_DNA"/>
</dbReference>
<name>A0AAW9JUU9_CARML</name>
<evidence type="ECO:0008006" key="3">
    <source>
        <dbReference type="Google" id="ProtNLM"/>
    </source>
</evidence>
<dbReference type="RefSeq" id="WP_322809177.1">
    <property type="nucleotide sequence ID" value="NZ_JAVBVO010000003.1"/>
</dbReference>
<protein>
    <recommendedName>
        <fullName evidence="3">Phage protein</fullName>
    </recommendedName>
</protein>